<evidence type="ECO:0000256" key="1">
    <source>
        <dbReference type="SAM" id="Phobius"/>
    </source>
</evidence>
<gene>
    <name evidence="2" type="ORF">Pyn_26199</name>
</gene>
<accession>A0A314ZJW4</accession>
<keyword evidence="1" id="KW-1133">Transmembrane helix</keyword>
<sequence length="145" mass="16173">MEPNAGHDEFFERINLEGKSTGAAFFIRPGTGAETHSGHCCCINIYINSNVQGANNSFLDGSCVKMKDPGVHLFFGDVKLGKSFRRNKMKEREGERKRKPICFEAGARVLSHVFICIFPLHLVPFIVMSMKVRSFIYVSGSLGKI</sequence>
<name>A0A314ZJW4_PRUYE</name>
<keyword evidence="1" id="KW-0812">Transmembrane</keyword>
<feature type="transmembrane region" description="Helical" evidence="1">
    <location>
        <begin position="109"/>
        <end position="127"/>
    </location>
</feature>
<reference evidence="2 3" key="1">
    <citation type="submission" date="2018-02" db="EMBL/GenBank/DDBJ databases">
        <title>Draft genome of wild Prunus yedoensis var. nudiflora.</title>
        <authorList>
            <person name="Baek S."/>
            <person name="Kim J.-H."/>
            <person name="Choi K."/>
            <person name="Kim G.-B."/>
            <person name="Cho A."/>
            <person name="Jang H."/>
            <person name="Shin C.-H."/>
            <person name="Yu H.-J."/>
            <person name="Mun J.-H."/>
        </authorList>
    </citation>
    <scope>NUCLEOTIDE SEQUENCE [LARGE SCALE GENOMIC DNA]</scope>
    <source>
        <strain evidence="3">cv. Jeju island</strain>
        <tissue evidence="2">Leaf</tissue>
    </source>
</reference>
<dbReference type="AlphaFoldDB" id="A0A314ZJW4"/>
<evidence type="ECO:0000313" key="3">
    <source>
        <dbReference type="Proteomes" id="UP000250321"/>
    </source>
</evidence>
<proteinExistence type="predicted"/>
<dbReference type="OrthoDB" id="1627728at2759"/>
<keyword evidence="1" id="KW-0472">Membrane</keyword>
<evidence type="ECO:0000313" key="2">
    <source>
        <dbReference type="EMBL" id="PQQ17548.1"/>
    </source>
</evidence>
<keyword evidence="3" id="KW-1185">Reference proteome</keyword>
<comment type="caution">
    <text evidence="2">The sequence shown here is derived from an EMBL/GenBank/DDBJ whole genome shotgun (WGS) entry which is preliminary data.</text>
</comment>
<dbReference type="Proteomes" id="UP000250321">
    <property type="component" value="Unassembled WGS sequence"/>
</dbReference>
<organism evidence="2 3">
    <name type="scientific">Prunus yedoensis var. nudiflora</name>
    <dbReference type="NCBI Taxonomy" id="2094558"/>
    <lineage>
        <taxon>Eukaryota</taxon>
        <taxon>Viridiplantae</taxon>
        <taxon>Streptophyta</taxon>
        <taxon>Embryophyta</taxon>
        <taxon>Tracheophyta</taxon>
        <taxon>Spermatophyta</taxon>
        <taxon>Magnoliopsida</taxon>
        <taxon>eudicotyledons</taxon>
        <taxon>Gunneridae</taxon>
        <taxon>Pentapetalae</taxon>
        <taxon>rosids</taxon>
        <taxon>fabids</taxon>
        <taxon>Rosales</taxon>
        <taxon>Rosaceae</taxon>
        <taxon>Amygdaloideae</taxon>
        <taxon>Amygdaleae</taxon>
        <taxon>Prunus</taxon>
    </lineage>
</organism>
<dbReference type="EMBL" id="PJQY01000144">
    <property type="protein sequence ID" value="PQQ17548.1"/>
    <property type="molecule type" value="Genomic_DNA"/>
</dbReference>
<protein>
    <submittedName>
        <fullName evidence="2">Uncharacterized protein</fullName>
    </submittedName>
</protein>